<name>C5KSS4_PERM5</name>
<accession>C5KSS4</accession>
<feature type="non-terminal residue" evidence="2">
    <location>
        <position position="120"/>
    </location>
</feature>
<protein>
    <submittedName>
        <fullName evidence="2">Uncharacterized protein</fullName>
    </submittedName>
</protein>
<dbReference type="EMBL" id="GG676141">
    <property type="protein sequence ID" value="EER12469.1"/>
    <property type="molecule type" value="Genomic_DNA"/>
</dbReference>
<evidence type="ECO:0000313" key="3">
    <source>
        <dbReference type="Proteomes" id="UP000007800"/>
    </source>
</evidence>
<evidence type="ECO:0000313" key="2">
    <source>
        <dbReference type="EMBL" id="EER12469.1"/>
    </source>
</evidence>
<dbReference type="InParanoid" id="C5KSS4"/>
<evidence type="ECO:0000256" key="1">
    <source>
        <dbReference type="SAM" id="MobiDB-lite"/>
    </source>
</evidence>
<feature type="region of interest" description="Disordered" evidence="1">
    <location>
        <begin position="97"/>
        <end position="120"/>
    </location>
</feature>
<reference evidence="2 3" key="1">
    <citation type="submission" date="2008-07" db="EMBL/GenBank/DDBJ databases">
        <authorList>
            <person name="El-Sayed N."/>
            <person name="Caler E."/>
            <person name="Inman J."/>
            <person name="Amedeo P."/>
            <person name="Hass B."/>
            <person name="Wortman J."/>
        </authorList>
    </citation>
    <scope>NUCLEOTIDE SEQUENCE [LARGE SCALE GENOMIC DNA]</scope>
    <source>
        <strain evidence="3">ATCC 50983 / TXsc</strain>
    </source>
</reference>
<feature type="non-terminal residue" evidence="2">
    <location>
        <position position="1"/>
    </location>
</feature>
<keyword evidence="3" id="KW-1185">Reference proteome</keyword>
<dbReference type="OrthoDB" id="343875at2759"/>
<organism evidence="3">
    <name type="scientific">Perkinsus marinus (strain ATCC 50983 / TXsc)</name>
    <dbReference type="NCBI Taxonomy" id="423536"/>
    <lineage>
        <taxon>Eukaryota</taxon>
        <taxon>Sar</taxon>
        <taxon>Alveolata</taxon>
        <taxon>Perkinsozoa</taxon>
        <taxon>Perkinsea</taxon>
        <taxon>Perkinsida</taxon>
        <taxon>Perkinsidae</taxon>
        <taxon>Perkinsus</taxon>
    </lineage>
</organism>
<gene>
    <name evidence="2" type="ORF">Pmar_PMAR027130</name>
</gene>
<dbReference type="AlphaFoldDB" id="C5KSS4"/>
<sequence length="120" mass="14683">VRCALGHFRSIETIAGTTPTQAIPRILKRKIFNVTYINNPETFMKEMKSPEDIFSKAFKRHFEYLRDTSRKAEDWLRKLESTQSQHEETMRLLVEERKERVERERRDREAREEEERKRRE</sequence>
<dbReference type="RefSeq" id="XP_002780674.1">
    <property type="nucleotide sequence ID" value="XM_002780628.1"/>
</dbReference>
<dbReference type="Proteomes" id="UP000007800">
    <property type="component" value="Unassembled WGS sequence"/>
</dbReference>
<proteinExistence type="predicted"/>
<dbReference type="GeneID" id="9057829"/>